<gene>
    <name evidence="1" type="ORF">Tharo_2105</name>
</gene>
<organism evidence="1 2">
    <name type="scientific">Thauera aromatica K172</name>
    <dbReference type="NCBI Taxonomy" id="44139"/>
    <lineage>
        <taxon>Bacteria</taxon>
        <taxon>Pseudomonadati</taxon>
        <taxon>Pseudomonadota</taxon>
        <taxon>Betaproteobacteria</taxon>
        <taxon>Rhodocyclales</taxon>
        <taxon>Zoogloeaceae</taxon>
        <taxon>Thauera</taxon>
    </lineage>
</organism>
<dbReference type="Proteomes" id="UP000241885">
    <property type="component" value="Chromosome"/>
</dbReference>
<protein>
    <submittedName>
        <fullName evidence="1">Uncharacterized protein</fullName>
    </submittedName>
</protein>
<dbReference type="EMBL" id="CP028339">
    <property type="protein sequence ID" value="AVR89008.1"/>
    <property type="molecule type" value="Genomic_DNA"/>
</dbReference>
<dbReference type="AlphaFoldDB" id="A0A2R4BNV6"/>
<evidence type="ECO:0000313" key="1">
    <source>
        <dbReference type="EMBL" id="AVR89008.1"/>
    </source>
</evidence>
<keyword evidence="2" id="KW-1185">Reference proteome</keyword>
<proteinExistence type="predicted"/>
<sequence>MCNYWQSWALAPSWWAQQVAFGWVTGWLQGSARNASWRWQPATPRAGSALLKMQIAQLRLNAAAPFPQQKRAATLRLLRKE</sequence>
<accession>A0A2R4BNV6</accession>
<dbReference type="KEGG" id="tak:Tharo_2105"/>
<reference evidence="1 2" key="1">
    <citation type="submission" date="2018-03" db="EMBL/GenBank/DDBJ databases">
        <title>Complete genome sequence of Thauera aromatica, a model organism for studying aromatic compound degradation under denitrifying conditions.</title>
        <authorList>
            <person name="Lo H.-Y."/>
            <person name="Goris T."/>
            <person name="Boll M."/>
            <person name="Mueller J.A."/>
        </authorList>
    </citation>
    <scope>NUCLEOTIDE SEQUENCE [LARGE SCALE GENOMIC DNA]</scope>
    <source>
        <strain evidence="1 2">K172</strain>
    </source>
</reference>
<evidence type="ECO:0000313" key="2">
    <source>
        <dbReference type="Proteomes" id="UP000241885"/>
    </source>
</evidence>
<dbReference type="RefSeq" id="WP_107221167.1">
    <property type="nucleotide sequence ID" value="NZ_CP028339.1"/>
</dbReference>
<name>A0A2R4BNV6_THAAR</name>